<evidence type="ECO:0008006" key="3">
    <source>
        <dbReference type="Google" id="ProtNLM"/>
    </source>
</evidence>
<sequence length="200" mass="21493">MDVFVDSARVLAGRLRRGLPDPPHSLHLVARVDAAADEGPRGDARFTLTASVEANRAGLTPVQASVDARCTGTGPGRPHPFFVTGPAARACLLTPAIDDGPVIARDTVLRLARVLGFESREETRDAREWREDALSGRVTEAFICTDAALVIPVYALRGPQGTWQIGDGQPGAAAIALRRAMIRLVSGAMRDDEHWLDVLR</sequence>
<dbReference type="SUPFAM" id="SSF56752">
    <property type="entry name" value="D-aminoacid aminotransferase-like PLP-dependent enzymes"/>
    <property type="match status" value="1"/>
</dbReference>
<dbReference type="EMBL" id="JACTVJ010000030">
    <property type="protein sequence ID" value="MBC9718909.1"/>
    <property type="molecule type" value="Genomic_DNA"/>
</dbReference>
<reference evidence="1 2" key="1">
    <citation type="submission" date="2020-08" db="EMBL/GenBank/DDBJ databases">
        <title>Genemic of Streptomyces polyaspartic.</title>
        <authorList>
            <person name="Liu W."/>
        </authorList>
    </citation>
    <scope>NUCLEOTIDE SEQUENCE [LARGE SCALE GENOMIC DNA]</scope>
    <source>
        <strain evidence="1 2">TRM66268-LWL</strain>
    </source>
</reference>
<dbReference type="Proteomes" id="UP000642284">
    <property type="component" value="Unassembled WGS sequence"/>
</dbReference>
<dbReference type="InterPro" id="IPR036038">
    <property type="entry name" value="Aminotransferase-like"/>
</dbReference>
<dbReference type="Gene3D" id="3.20.10.10">
    <property type="entry name" value="D-amino Acid Aminotransferase, subunit A, domain 2"/>
    <property type="match status" value="1"/>
</dbReference>
<comment type="caution">
    <text evidence="1">The sequence shown here is derived from an EMBL/GenBank/DDBJ whole genome shotgun (WGS) entry which is preliminary data.</text>
</comment>
<evidence type="ECO:0000313" key="1">
    <source>
        <dbReference type="EMBL" id="MBC9718909.1"/>
    </source>
</evidence>
<dbReference type="RefSeq" id="WP_187819330.1">
    <property type="nucleotide sequence ID" value="NZ_JACTVJ010000030.1"/>
</dbReference>
<dbReference type="InterPro" id="IPR043132">
    <property type="entry name" value="BCAT-like_C"/>
</dbReference>
<proteinExistence type="predicted"/>
<keyword evidence="2" id="KW-1185">Reference proteome</keyword>
<organism evidence="1 2">
    <name type="scientific">Streptomyces polyasparticus</name>
    <dbReference type="NCBI Taxonomy" id="2767826"/>
    <lineage>
        <taxon>Bacteria</taxon>
        <taxon>Bacillati</taxon>
        <taxon>Actinomycetota</taxon>
        <taxon>Actinomycetes</taxon>
        <taxon>Kitasatosporales</taxon>
        <taxon>Streptomycetaceae</taxon>
        <taxon>Streptomyces</taxon>
    </lineage>
</organism>
<name>A0ABR7STV0_9ACTN</name>
<protein>
    <recommendedName>
        <fullName evidence="3">Branched-chain amino acid aminotransferase</fullName>
    </recommendedName>
</protein>
<evidence type="ECO:0000313" key="2">
    <source>
        <dbReference type="Proteomes" id="UP000642284"/>
    </source>
</evidence>
<gene>
    <name evidence="1" type="ORF">H9Y04_40925</name>
</gene>
<accession>A0ABR7STV0</accession>